<evidence type="ECO:0000259" key="14">
    <source>
        <dbReference type="PROSITE" id="PS50848"/>
    </source>
</evidence>
<dbReference type="PROSITE" id="PS00107">
    <property type="entry name" value="PROTEIN_KINASE_ATP"/>
    <property type="match status" value="1"/>
</dbReference>
<proteinExistence type="inferred from homology"/>
<evidence type="ECO:0000256" key="11">
    <source>
        <dbReference type="PROSITE-ProRule" id="PRU10141"/>
    </source>
</evidence>
<feature type="binding site" evidence="11">
    <location>
        <position position="32"/>
    </location>
    <ligand>
        <name>ATP</name>
        <dbReference type="ChEBI" id="CHEBI:30616"/>
    </ligand>
</feature>
<dbReference type="EC" id="2.7.11.22" evidence="2"/>
<dbReference type="InterPro" id="IPR002913">
    <property type="entry name" value="START_lipid-bd_dom"/>
</dbReference>
<feature type="compositionally biased region" description="Polar residues" evidence="12">
    <location>
        <begin position="326"/>
        <end position="335"/>
    </location>
</feature>
<dbReference type="FunFam" id="3.30.200.20:FF:000262">
    <property type="entry name" value="cyclin-dependent kinase F-4-like"/>
    <property type="match status" value="1"/>
</dbReference>
<feature type="domain" description="Protein kinase" evidence="13">
    <location>
        <begin position="2"/>
        <end position="281"/>
    </location>
</feature>
<evidence type="ECO:0000259" key="13">
    <source>
        <dbReference type="PROSITE" id="PS50011"/>
    </source>
</evidence>
<organism evidence="16">
    <name type="scientific">Brassica campestris</name>
    <name type="common">Field mustard</name>
    <dbReference type="NCBI Taxonomy" id="3711"/>
    <lineage>
        <taxon>Eukaryota</taxon>
        <taxon>Viridiplantae</taxon>
        <taxon>Streptophyta</taxon>
        <taxon>Embryophyta</taxon>
        <taxon>Tracheophyta</taxon>
        <taxon>Spermatophyta</taxon>
        <taxon>Magnoliopsida</taxon>
        <taxon>eudicotyledons</taxon>
        <taxon>Gunneridae</taxon>
        <taxon>Pentapetalae</taxon>
        <taxon>rosids</taxon>
        <taxon>malvids</taxon>
        <taxon>Brassicales</taxon>
        <taxon>Brassicaceae</taxon>
        <taxon>Brassiceae</taxon>
        <taxon>Brassica</taxon>
    </lineage>
</organism>
<feature type="region of interest" description="Disordered" evidence="12">
    <location>
        <begin position="294"/>
        <end position="388"/>
    </location>
</feature>
<evidence type="ECO:0000256" key="1">
    <source>
        <dbReference type="ARBA" id="ARBA00006485"/>
    </source>
</evidence>
<feature type="compositionally biased region" description="Basic and acidic residues" evidence="12">
    <location>
        <begin position="1079"/>
        <end position="1096"/>
    </location>
</feature>
<dbReference type="FunFam" id="3.30.530.20:FF:000035">
    <property type="entry name" value="ENHANCED DISEASE RESISTANCE 2"/>
    <property type="match status" value="1"/>
</dbReference>
<evidence type="ECO:0000256" key="2">
    <source>
        <dbReference type="ARBA" id="ARBA00012425"/>
    </source>
</evidence>
<feature type="non-terminal residue" evidence="16">
    <location>
        <position position="1"/>
    </location>
</feature>
<evidence type="ECO:0000256" key="8">
    <source>
        <dbReference type="ARBA" id="ARBA00022840"/>
    </source>
</evidence>
<dbReference type="PROSITE" id="PS00108">
    <property type="entry name" value="PROTEIN_KINASE_ST"/>
    <property type="match status" value="1"/>
</dbReference>
<dbReference type="Pfam" id="PF00069">
    <property type="entry name" value="Pkinase"/>
    <property type="match status" value="1"/>
</dbReference>
<accession>A0A3P6ACY5</accession>
<keyword evidence="8 11" id="KW-0067">ATP-binding</keyword>
<dbReference type="Proteomes" id="UP000694005">
    <property type="component" value="Chromosome A03"/>
</dbReference>
<dbReference type="PROSITE" id="PS50011">
    <property type="entry name" value="PROTEIN_KINASE_DOM"/>
    <property type="match status" value="1"/>
</dbReference>
<dbReference type="CDD" id="cd00177">
    <property type="entry name" value="START"/>
    <property type="match status" value="1"/>
</dbReference>
<name>A0A3P6ACY5_BRACM</name>
<dbReference type="InterPro" id="IPR008271">
    <property type="entry name" value="Ser/Thr_kinase_AS"/>
</dbReference>
<feature type="compositionally biased region" description="Basic and acidic residues" evidence="12">
    <location>
        <begin position="345"/>
        <end position="356"/>
    </location>
</feature>
<dbReference type="GO" id="GO:0005524">
    <property type="term" value="F:ATP binding"/>
    <property type="evidence" value="ECO:0007669"/>
    <property type="project" value="UniProtKB-UniRule"/>
</dbReference>
<evidence type="ECO:0000256" key="9">
    <source>
        <dbReference type="ARBA" id="ARBA00047811"/>
    </source>
</evidence>
<dbReference type="Pfam" id="PF01852">
    <property type="entry name" value="START"/>
    <property type="match status" value="1"/>
</dbReference>
<comment type="similarity">
    <text evidence="1">Belongs to the protein kinase superfamily. CMGC Ser/Thr protein kinase family. CDC2/CDKX subfamily.</text>
</comment>
<dbReference type="CDD" id="cd07830">
    <property type="entry name" value="STKc_MAK_like"/>
    <property type="match status" value="1"/>
</dbReference>
<evidence type="ECO:0000256" key="7">
    <source>
        <dbReference type="ARBA" id="ARBA00022777"/>
    </source>
</evidence>
<feature type="compositionally biased region" description="Acidic residues" evidence="12">
    <location>
        <begin position="1059"/>
        <end position="1078"/>
    </location>
</feature>
<feature type="domain" description="START" evidence="14">
    <location>
        <begin position="817"/>
        <end position="989"/>
    </location>
</feature>
<protein>
    <recommendedName>
        <fullName evidence="2">cyclin-dependent kinase</fullName>
        <ecNumber evidence="2">2.7.11.22</ecNumber>
    </recommendedName>
</protein>
<reference evidence="16" key="1">
    <citation type="submission" date="2018-11" db="EMBL/GenBank/DDBJ databases">
        <authorList>
            <consortium name="Genoscope - CEA"/>
            <person name="William W."/>
        </authorList>
    </citation>
    <scope>NUCLEOTIDE SEQUENCE</scope>
</reference>
<dbReference type="GO" id="GO:0004693">
    <property type="term" value="F:cyclin-dependent protein serine/threonine kinase activity"/>
    <property type="evidence" value="ECO:0007669"/>
    <property type="project" value="UniProtKB-EC"/>
</dbReference>
<evidence type="ECO:0000256" key="6">
    <source>
        <dbReference type="ARBA" id="ARBA00022741"/>
    </source>
</evidence>
<sequence>RYKLIKEVGDGTFGTVWRAINKQTGEVVAIKKMKKKYYSWEECINLREVKSLRRMNHPNIVKLKEVIREHDILYFVFEYMECNLYQLMKDRKKLFAEADIRNWCFQVFQGLSYMHQRGYFHRDLKPENLLVSKDIIKIADFGLAREVNSSPPFTEYVSTRWYRAPEVLLQSYVYTSKVDMWAMGAIMSELLSLRPIFPGASEADEIYKICDVIGSPTEETWLEGLNLANTINYQFPQLSGVPLSSLMPSASKDAINLITRLCSWDPCNRPTAAEALQHPFFQSCFYVQPSLRPKPSVARTPPVGPRGSFEQQPVKRQPVSLAKAKTFNSHSSPKSNAAFGSGVHRKLDLAKQDATRNTKPVRSSIKDSIYRPPGRKSPCNAAGSSVNKNRVARGVSETGDKLSNMSIRGTVSRRHSVSVMQQQQLKPPQMKAGCVGETRDMFIRPTQPTTNAYSRKVVMIIKGIFRRYEKWNPVHPTYGAFWGMGIGIGCGVGWGPGFGPEVIGYVGAGCGVGFSVGITLAGLGIGLPTNLLLAAPYNTVEATRKGAIKLFGNNLSIDGWSDVMPQFVGLQRQVSEMCSGFNKKPPLLDDAVDLKSLPLFIPHDCGSSGIHLLYMRKVSVFRGESCALVLPSRTDKENVKGSVRRVDGEVWKEEDRTVVYSHEVPIKTMLIDGNCRVEDRGLKTHHGHMVYVLSVYNKKEKHHRITMAAFNIQEALMWKEKIESVIDQHQESQVPNGQHYVAFEYKSGMDTGRTASSSDYESQFSAPEDEDDSRRRLVRRTTIGNGPPPSVLDWTKEFDAEMAQQNSDNQAFSRKHWRLLQCQNGLRIFEELLEVDYLPRSCSRAMKAVGVVEATCEEVFELVMSMDGTRYEWDCSFQYGSLVEEVDGHTAVLYHRLLLDWFPMVVWPRDLCYVRYWRRNDDGSYVVLFRSREHDNCGPQPGCVRAHLESGGYNIAPLKPRNGRPRTQVQHLIQIDLKGWGAGYLPAFQQHCLLQMLNSVAGLREWFSQTDERGVHTRIPVMVNMASSSLGLSKSGRFLHQSAFSVDQTNAANRNSVLMDEDSDDDDEFQIAESEQEGETSKIETDPVKGSNKEEPAHKIDLSCFSGNLKRNENENARNCWRTSDGNNFKVRSKNFCDDKRKIPAGKHLMDLVAVDWFKDSKRIDHVARRKGCAAQVAAEKGLFSMVVNVQVPGSTHYSMVFYFVTKELVPGSLLQRFVDGDDEFRNSRLKLIPLVPKGSWIVRQSVGSTPCLLGKAVDCNYIRGPTYLEIDVDIGSSTVANGVLGLVIGVITSLVVEMAFLVQANAPEELPERLIGAVRVSHIELSSAIVPNLESG</sequence>
<dbReference type="PANTHER" id="PTHR12136:SF111">
    <property type="entry name" value="PROTEIN ENHANCED DISEASE RESISTANCE 2"/>
    <property type="match status" value="1"/>
</dbReference>
<dbReference type="SUPFAM" id="SSF55961">
    <property type="entry name" value="Bet v1-like"/>
    <property type="match status" value="1"/>
</dbReference>
<evidence type="ECO:0000256" key="10">
    <source>
        <dbReference type="ARBA" id="ARBA00048367"/>
    </source>
</evidence>
<dbReference type="InterPro" id="IPR009769">
    <property type="entry name" value="EDR2_C"/>
</dbReference>
<feature type="region of interest" description="Disordered" evidence="12">
    <location>
        <begin position="1058"/>
        <end position="1096"/>
    </location>
</feature>
<dbReference type="SMART" id="SM00220">
    <property type="entry name" value="S_TKc"/>
    <property type="match status" value="1"/>
</dbReference>
<evidence type="ECO:0000313" key="16">
    <source>
        <dbReference type="EMBL" id="VDC83040.1"/>
    </source>
</evidence>
<dbReference type="PROSITE" id="PS50848">
    <property type="entry name" value="START"/>
    <property type="match status" value="1"/>
</dbReference>
<dbReference type="InterPro" id="IPR023393">
    <property type="entry name" value="START-like_dom_sf"/>
</dbReference>
<dbReference type="PANTHER" id="PTHR12136">
    <property type="entry name" value="ENHANCED DISEASE RESISTANCE-RELATED"/>
    <property type="match status" value="1"/>
</dbReference>
<dbReference type="Pfam" id="PF07059">
    <property type="entry name" value="EDR2_C"/>
    <property type="match status" value="1"/>
</dbReference>
<evidence type="ECO:0000256" key="5">
    <source>
        <dbReference type="ARBA" id="ARBA00022679"/>
    </source>
</evidence>
<evidence type="ECO:0000256" key="3">
    <source>
        <dbReference type="ARBA" id="ARBA00022527"/>
    </source>
</evidence>
<dbReference type="EMBL" id="LR031572">
    <property type="protein sequence ID" value="VDC83040.1"/>
    <property type="molecule type" value="Genomic_DNA"/>
</dbReference>
<comment type="catalytic activity">
    <reaction evidence="10">
        <text>L-seryl-[protein] + ATP = O-phospho-L-seryl-[protein] + ADP + H(+)</text>
        <dbReference type="Rhea" id="RHEA:17989"/>
        <dbReference type="Rhea" id="RHEA-COMP:9863"/>
        <dbReference type="Rhea" id="RHEA-COMP:11604"/>
        <dbReference type="ChEBI" id="CHEBI:15378"/>
        <dbReference type="ChEBI" id="CHEBI:29999"/>
        <dbReference type="ChEBI" id="CHEBI:30616"/>
        <dbReference type="ChEBI" id="CHEBI:83421"/>
        <dbReference type="ChEBI" id="CHEBI:456216"/>
        <dbReference type="EC" id="2.7.11.22"/>
    </reaction>
</comment>
<dbReference type="Gene3D" id="1.10.510.10">
    <property type="entry name" value="Transferase(Phosphotransferase) domain 1"/>
    <property type="match status" value="1"/>
</dbReference>
<dbReference type="Gene3D" id="3.30.530.20">
    <property type="match status" value="1"/>
</dbReference>
<feature type="compositionally biased region" description="Polar residues" evidence="12">
    <location>
        <begin position="753"/>
        <end position="765"/>
    </location>
</feature>
<dbReference type="Gene3D" id="3.30.200.20">
    <property type="entry name" value="Phosphorylase Kinase, domain 1"/>
    <property type="match status" value="1"/>
</dbReference>
<keyword evidence="4" id="KW-0597">Phosphoprotein</keyword>
<evidence type="ECO:0000256" key="4">
    <source>
        <dbReference type="ARBA" id="ARBA00022553"/>
    </source>
</evidence>
<dbReference type="InterPro" id="IPR017441">
    <property type="entry name" value="Protein_kinase_ATP_BS"/>
</dbReference>
<keyword evidence="7" id="KW-0418">Kinase</keyword>
<keyword evidence="5" id="KW-0808">Transferase</keyword>
<dbReference type="SUPFAM" id="SSF56112">
    <property type="entry name" value="Protein kinase-like (PK-like)"/>
    <property type="match status" value="1"/>
</dbReference>
<dbReference type="EMBL" id="LS974619">
    <property type="protein sequence ID" value="CAG7883879.1"/>
    <property type="molecule type" value="Genomic_DNA"/>
</dbReference>
<gene>
    <name evidence="16" type="ORF">BRAA03T14258Z</name>
    <name evidence="15" type="ORF">BRAPAZ1V2_A03P52220.2</name>
</gene>
<evidence type="ECO:0000313" key="15">
    <source>
        <dbReference type="EMBL" id="CAG7883879.1"/>
    </source>
</evidence>
<dbReference type="FunFam" id="1.10.510.10:FF:000104">
    <property type="entry name" value="serine/threonine-protein kinase MAK isoform X1"/>
    <property type="match status" value="1"/>
</dbReference>
<keyword evidence="6 11" id="KW-0547">Nucleotide-binding</keyword>
<dbReference type="InterPro" id="IPR011009">
    <property type="entry name" value="Kinase-like_dom_sf"/>
</dbReference>
<keyword evidence="3" id="KW-0723">Serine/threonine-protein kinase</keyword>
<evidence type="ECO:0000256" key="12">
    <source>
        <dbReference type="SAM" id="MobiDB-lite"/>
    </source>
</evidence>
<comment type="catalytic activity">
    <reaction evidence="9">
        <text>L-threonyl-[protein] + ATP = O-phospho-L-threonyl-[protein] + ADP + H(+)</text>
        <dbReference type="Rhea" id="RHEA:46608"/>
        <dbReference type="Rhea" id="RHEA-COMP:11060"/>
        <dbReference type="Rhea" id="RHEA-COMP:11605"/>
        <dbReference type="ChEBI" id="CHEBI:15378"/>
        <dbReference type="ChEBI" id="CHEBI:30013"/>
        <dbReference type="ChEBI" id="CHEBI:30616"/>
        <dbReference type="ChEBI" id="CHEBI:61977"/>
        <dbReference type="ChEBI" id="CHEBI:456216"/>
        <dbReference type="EC" id="2.7.11.22"/>
    </reaction>
</comment>
<dbReference type="InterPro" id="IPR000719">
    <property type="entry name" value="Prot_kinase_dom"/>
</dbReference>
<feature type="region of interest" description="Disordered" evidence="12">
    <location>
        <begin position="752"/>
        <end position="790"/>
    </location>
</feature>
<dbReference type="Gramene" id="A03p52220.2_BraZ1">
    <property type="protein sequence ID" value="A03p52220.2_BraZ1.CDS"/>
    <property type="gene ID" value="A03g52220.2_BraZ1"/>
</dbReference>
<dbReference type="GO" id="GO:0008289">
    <property type="term" value="F:lipid binding"/>
    <property type="evidence" value="ECO:0007669"/>
    <property type="project" value="InterPro"/>
</dbReference>
<dbReference type="SMART" id="SM00234">
    <property type="entry name" value="START"/>
    <property type="match status" value="1"/>
</dbReference>
<dbReference type="InterPro" id="IPR045096">
    <property type="entry name" value="EDR2-like"/>
</dbReference>